<reference evidence="2 3" key="1">
    <citation type="submission" date="2016-10" db="EMBL/GenBank/DDBJ databases">
        <authorList>
            <person name="de Groot N.N."/>
        </authorList>
    </citation>
    <scope>NUCLEOTIDE SEQUENCE [LARGE SCALE GENOMIC DNA]</scope>
    <source>
        <strain evidence="2 3">DSM 26130</strain>
    </source>
</reference>
<feature type="region of interest" description="Disordered" evidence="1">
    <location>
        <begin position="188"/>
        <end position="210"/>
    </location>
</feature>
<feature type="compositionally biased region" description="Basic and acidic residues" evidence="1">
    <location>
        <begin position="201"/>
        <end position="210"/>
    </location>
</feature>
<dbReference type="Proteomes" id="UP000198598">
    <property type="component" value="Unassembled WGS sequence"/>
</dbReference>
<protein>
    <submittedName>
        <fullName evidence="2">Negative transcriptional regulator, PaiB family</fullName>
    </submittedName>
</protein>
<dbReference type="PANTHER" id="PTHR35802">
    <property type="entry name" value="PROTEASE SYNTHASE AND SPORULATION PROTEIN PAI 2"/>
    <property type="match status" value="1"/>
</dbReference>
<dbReference type="OrthoDB" id="9794948at2"/>
<dbReference type="InterPro" id="IPR007396">
    <property type="entry name" value="TR_PAI2-type"/>
</dbReference>
<dbReference type="PIRSF" id="PIRSF010372">
    <property type="entry name" value="PaiB"/>
    <property type="match status" value="1"/>
</dbReference>
<dbReference type="InterPro" id="IPR012349">
    <property type="entry name" value="Split_barrel_FMN-bd"/>
</dbReference>
<organism evidence="2 3">
    <name type="scientific">Spirosoma endophyticum</name>
    <dbReference type="NCBI Taxonomy" id="662367"/>
    <lineage>
        <taxon>Bacteria</taxon>
        <taxon>Pseudomonadati</taxon>
        <taxon>Bacteroidota</taxon>
        <taxon>Cytophagia</taxon>
        <taxon>Cytophagales</taxon>
        <taxon>Cytophagaceae</taxon>
        <taxon>Spirosoma</taxon>
    </lineage>
</organism>
<dbReference type="PANTHER" id="PTHR35802:SF1">
    <property type="entry name" value="PROTEASE SYNTHASE AND SPORULATION PROTEIN PAI 2"/>
    <property type="match status" value="1"/>
</dbReference>
<dbReference type="SUPFAM" id="SSF50475">
    <property type="entry name" value="FMN-binding split barrel"/>
    <property type="match status" value="1"/>
</dbReference>
<evidence type="ECO:0000256" key="1">
    <source>
        <dbReference type="SAM" id="MobiDB-lite"/>
    </source>
</evidence>
<evidence type="ECO:0000313" key="2">
    <source>
        <dbReference type="EMBL" id="SFE13420.1"/>
    </source>
</evidence>
<name>A0A1I1Y6E7_9BACT</name>
<accession>A0A1I1Y6E7</accession>
<dbReference type="Pfam" id="PF04299">
    <property type="entry name" value="FMN_bind_2"/>
    <property type="match status" value="1"/>
</dbReference>
<sequence>MYTPKIFQETDRDTLFQFVRDHSFALLITTGDDGVPVATHLPIELLPSADGQFQLTGHLAKANSQWKLLGHDTPALAVFSGAHSYISSSWYDHVNVPTWNYLSVQITGRTRILTEDETLDLLRQQVDKYEVHSKCPVSVDSMTEGYVRKEMRGVVAFTMTIDSLQGTAKLSQNRDDKNYRNIISELRQQGNENADATANEMEARRSDIDK</sequence>
<dbReference type="AlphaFoldDB" id="A0A1I1Y6E7"/>
<dbReference type="STRING" id="662367.SAMN05216167_110196"/>
<dbReference type="RefSeq" id="WP_093830537.1">
    <property type="nucleotide sequence ID" value="NZ_FOLQ01000010.1"/>
</dbReference>
<dbReference type="Gene3D" id="2.30.110.10">
    <property type="entry name" value="Electron Transport, Fmn-binding Protein, Chain A"/>
    <property type="match status" value="1"/>
</dbReference>
<evidence type="ECO:0000313" key="3">
    <source>
        <dbReference type="Proteomes" id="UP000198598"/>
    </source>
</evidence>
<dbReference type="EMBL" id="FOLQ01000010">
    <property type="protein sequence ID" value="SFE13420.1"/>
    <property type="molecule type" value="Genomic_DNA"/>
</dbReference>
<keyword evidence="3" id="KW-1185">Reference proteome</keyword>
<proteinExistence type="predicted"/>
<gene>
    <name evidence="2" type="ORF">SAMN05216167_110196</name>
</gene>